<accession>A0ABP9P295</accession>
<evidence type="ECO:0000256" key="2">
    <source>
        <dbReference type="ARBA" id="ARBA00022475"/>
    </source>
</evidence>
<dbReference type="Pfam" id="PF04205">
    <property type="entry name" value="FMN_bind"/>
    <property type="match status" value="1"/>
</dbReference>
<evidence type="ECO:0000256" key="1">
    <source>
        <dbReference type="ARBA" id="ARBA00004236"/>
    </source>
</evidence>
<feature type="transmembrane region" description="Helical" evidence="4">
    <location>
        <begin position="371"/>
        <end position="390"/>
    </location>
</feature>
<comment type="subcellular location">
    <subcellularLocation>
        <location evidence="1">Cell membrane</location>
    </subcellularLocation>
</comment>
<feature type="transmembrane region" description="Helical" evidence="4">
    <location>
        <begin position="342"/>
        <end position="359"/>
    </location>
</feature>
<dbReference type="PANTHER" id="PTHR30224:SF4">
    <property type="entry name" value="ELECTRON TRANSPORT PROTEIN YCCM-RELATED"/>
    <property type="match status" value="1"/>
</dbReference>
<protein>
    <submittedName>
        <fullName evidence="6">4Fe-4S binding protein</fullName>
    </submittedName>
</protein>
<dbReference type="SMART" id="SM00900">
    <property type="entry name" value="FMN_bind"/>
    <property type="match status" value="1"/>
</dbReference>
<feature type="transmembrane region" description="Helical" evidence="4">
    <location>
        <begin position="456"/>
        <end position="477"/>
    </location>
</feature>
<keyword evidence="4" id="KW-0812">Transmembrane</keyword>
<keyword evidence="7" id="KW-1185">Reference proteome</keyword>
<keyword evidence="2" id="KW-1003">Cell membrane</keyword>
<organism evidence="6 7">
    <name type="scientific">Prosthecobacter algae</name>
    <dbReference type="NCBI Taxonomy" id="1144682"/>
    <lineage>
        <taxon>Bacteria</taxon>
        <taxon>Pseudomonadati</taxon>
        <taxon>Verrucomicrobiota</taxon>
        <taxon>Verrucomicrobiia</taxon>
        <taxon>Verrucomicrobiales</taxon>
        <taxon>Verrucomicrobiaceae</taxon>
        <taxon>Prosthecobacter</taxon>
    </lineage>
</organism>
<name>A0ABP9P295_9BACT</name>
<evidence type="ECO:0000256" key="4">
    <source>
        <dbReference type="SAM" id="Phobius"/>
    </source>
</evidence>
<dbReference type="PANTHER" id="PTHR30224">
    <property type="entry name" value="ELECTRON TRANSPORT PROTEIN"/>
    <property type="match status" value="1"/>
</dbReference>
<keyword evidence="3 4" id="KW-0472">Membrane</keyword>
<keyword evidence="4" id="KW-1133">Transmembrane helix</keyword>
<evidence type="ECO:0000313" key="6">
    <source>
        <dbReference type="EMBL" id="GAA5138803.1"/>
    </source>
</evidence>
<sequence>MLFHRFRPHLIRLWRLALLVAVVLLLRENAQQRALEETVAALQPERLRDFFPQATSLGEAQPGSGWRPVLDAEQKLLGHVTTTAPESDRLIGYSGPTTTLLAFDSQRVLIGLRVLKSHDTSDHLAEVVADRKFFNQFKKLKPGEAAKQPLHTVTGATLTSAAIAQGVMAKLGQSAGTSLRFPDEITLAEVQTLLPEATALRPAPGYPGGHEVLNKEQKKIALAVRTSPVTDTVIGYKGPTDTLLLLDPDGLVLKKIALRRSYDTKRYVAYVTGDSYFLNLFNDRPLEALAEMDFEKAKVEGVSGATETSWSMAEGLKVRARHLLEQRPAGWLRQIQWRWQDWGHVAVIVSALVMAFTRLRGRAWARHSHHVLLVLYGGFIAGELLSQGLLTGWAAHGTPWRSAPGLLLLAAVALLGPVITSKQLYCHHICPHGALQQLLARRLRWQWRVPARLDRALSLLPFLLLAFVLISVVAGWAVDLNALEPFDAYLFRVAGWASIAIALAGLAASLFTPLAYCKYGCPTGAVFKLLRFTGDADRLGARDWIAASLIGLLAFL</sequence>
<feature type="domain" description="FMN-binding" evidence="5">
    <location>
        <begin position="92"/>
        <end position="174"/>
    </location>
</feature>
<dbReference type="EMBL" id="BAABIA010000003">
    <property type="protein sequence ID" value="GAA5138803.1"/>
    <property type="molecule type" value="Genomic_DNA"/>
</dbReference>
<evidence type="ECO:0000313" key="7">
    <source>
        <dbReference type="Proteomes" id="UP001499852"/>
    </source>
</evidence>
<dbReference type="RefSeq" id="WP_345736067.1">
    <property type="nucleotide sequence ID" value="NZ_BAABIA010000003.1"/>
</dbReference>
<feature type="transmembrane region" description="Helical" evidence="4">
    <location>
        <begin position="489"/>
        <end position="511"/>
    </location>
</feature>
<dbReference type="Pfam" id="PF12801">
    <property type="entry name" value="Fer4_5"/>
    <property type="match status" value="2"/>
</dbReference>
<evidence type="ECO:0000259" key="5">
    <source>
        <dbReference type="SMART" id="SM00900"/>
    </source>
</evidence>
<gene>
    <name evidence="6" type="ORF">GCM10023213_18350</name>
</gene>
<dbReference type="Proteomes" id="UP001499852">
    <property type="component" value="Unassembled WGS sequence"/>
</dbReference>
<dbReference type="InterPro" id="IPR017896">
    <property type="entry name" value="4Fe4S_Fe-S-bd"/>
</dbReference>
<comment type="caution">
    <text evidence="6">The sequence shown here is derived from an EMBL/GenBank/DDBJ whole genome shotgun (WGS) entry which is preliminary data.</text>
</comment>
<feature type="transmembrane region" description="Helical" evidence="4">
    <location>
        <begin position="402"/>
        <end position="419"/>
    </location>
</feature>
<reference evidence="7" key="1">
    <citation type="journal article" date="2019" name="Int. J. Syst. Evol. Microbiol.">
        <title>The Global Catalogue of Microorganisms (GCM) 10K type strain sequencing project: providing services to taxonomists for standard genome sequencing and annotation.</title>
        <authorList>
            <consortium name="The Broad Institute Genomics Platform"/>
            <consortium name="The Broad Institute Genome Sequencing Center for Infectious Disease"/>
            <person name="Wu L."/>
            <person name="Ma J."/>
        </authorList>
    </citation>
    <scope>NUCLEOTIDE SEQUENCE [LARGE SCALE GENOMIC DNA]</scope>
    <source>
        <strain evidence="7">JCM 18053</strain>
    </source>
</reference>
<evidence type="ECO:0000256" key="3">
    <source>
        <dbReference type="ARBA" id="ARBA00023136"/>
    </source>
</evidence>
<dbReference type="InterPro" id="IPR007329">
    <property type="entry name" value="FMN-bd"/>
</dbReference>
<dbReference type="InterPro" id="IPR052378">
    <property type="entry name" value="NosR_regulator"/>
</dbReference>
<proteinExistence type="predicted"/>